<dbReference type="EMBL" id="BQNB010015344">
    <property type="protein sequence ID" value="GJT38930.1"/>
    <property type="molecule type" value="Genomic_DNA"/>
</dbReference>
<dbReference type="Proteomes" id="UP001151760">
    <property type="component" value="Unassembled WGS sequence"/>
</dbReference>
<evidence type="ECO:0000313" key="2">
    <source>
        <dbReference type="Proteomes" id="UP001151760"/>
    </source>
</evidence>
<accession>A0ABQ5DI68</accession>
<comment type="caution">
    <text evidence="1">The sequence shown here is derived from an EMBL/GenBank/DDBJ whole genome shotgun (WGS) entry which is preliminary data.</text>
</comment>
<reference evidence="1" key="2">
    <citation type="submission" date="2022-01" db="EMBL/GenBank/DDBJ databases">
        <authorList>
            <person name="Yamashiro T."/>
            <person name="Shiraishi A."/>
            <person name="Satake H."/>
            <person name="Nakayama K."/>
        </authorList>
    </citation>
    <scope>NUCLEOTIDE SEQUENCE</scope>
</reference>
<reference evidence="1" key="1">
    <citation type="journal article" date="2022" name="Int. J. Mol. Sci.">
        <title>Draft Genome of Tanacetum Coccineum: Genomic Comparison of Closely Related Tanacetum-Family Plants.</title>
        <authorList>
            <person name="Yamashiro T."/>
            <person name="Shiraishi A."/>
            <person name="Nakayama K."/>
            <person name="Satake H."/>
        </authorList>
    </citation>
    <scope>NUCLEOTIDE SEQUENCE</scope>
</reference>
<organism evidence="1 2">
    <name type="scientific">Tanacetum coccineum</name>
    <dbReference type="NCBI Taxonomy" id="301880"/>
    <lineage>
        <taxon>Eukaryota</taxon>
        <taxon>Viridiplantae</taxon>
        <taxon>Streptophyta</taxon>
        <taxon>Embryophyta</taxon>
        <taxon>Tracheophyta</taxon>
        <taxon>Spermatophyta</taxon>
        <taxon>Magnoliopsida</taxon>
        <taxon>eudicotyledons</taxon>
        <taxon>Gunneridae</taxon>
        <taxon>Pentapetalae</taxon>
        <taxon>asterids</taxon>
        <taxon>campanulids</taxon>
        <taxon>Asterales</taxon>
        <taxon>Asteraceae</taxon>
        <taxon>Asteroideae</taxon>
        <taxon>Anthemideae</taxon>
        <taxon>Anthemidinae</taxon>
        <taxon>Tanacetum</taxon>
    </lineage>
</organism>
<protein>
    <submittedName>
        <fullName evidence="1">Uncharacterized protein</fullName>
    </submittedName>
</protein>
<evidence type="ECO:0000313" key="1">
    <source>
        <dbReference type="EMBL" id="GJT38930.1"/>
    </source>
</evidence>
<keyword evidence="2" id="KW-1185">Reference proteome</keyword>
<name>A0ABQ5DI68_9ASTR</name>
<sequence>MGPSMSTGTSLTQKEAKREALAISISERYSLLEEKRPVIEIMAYNDKYKKILDGICLDKIKLDGMSKEEEEAIIKIKGEALIEKDDPGAFMIPIRLEERVGQRGSTKCKKGNYDVEPLKGKAYGASKQCSVPAKTSLDTAESDNDDEEEYAFQRNKFGAPIYGTKPARYLNCNDPLDHSLALQEVLNPFRKICVWKKVVSFLRSLPVALQHVEWKPDYTGCFNKKEDSDGQLWEHTMMKPDHQEPNALDNTKPWRKYCSHRFIMNFWNGKVATEMRSQEWGCGEEIDGMLRINLCEAGTNEEIFISVAWIRAFNINEPIYSELCHEFYSTYEFDEVCADDELKTKKIIKFRLGGRAHRGLRSDEHFNAQEYWLSISREENLSLSRSHASTIRILMKRKGAGTQRERERESLIYCGQFITKLARKVRVLSDEVLRSLSAPIYCRDLDTTMLRELIDSEGRLILRFHSRMYLGLLSRDLKEHRCRTCTRGWIHMVGVYNVPLRGAYNPPGYDQQQYDQYYQQYPPQQQQ</sequence>
<proteinExistence type="predicted"/>
<gene>
    <name evidence="1" type="ORF">Tco_0938795</name>
</gene>